<protein>
    <recommendedName>
        <fullName evidence="9">Membrane fusion protein (MFP) family protein</fullName>
    </recommendedName>
</protein>
<accession>A0A1H3U8T8</accession>
<comment type="similarity">
    <text evidence="2 9">Belongs to the membrane fusion protein (MFP) (TC 8.A.1) family.</text>
</comment>
<keyword evidence="10" id="KW-0175">Coiled coil</keyword>
<dbReference type="NCBIfam" id="TIGR01843">
    <property type="entry name" value="type_I_hlyD"/>
    <property type="match status" value="1"/>
</dbReference>
<evidence type="ECO:0000256" key="4">
    <source>
        <dbReference type="ARBA" id="ARBA00022475"/>
    </source>
</evidence>
<organism evidence="13 14">
    <name type="scientific">Jannaschia faecimaris</name>
    <dbReference type="NCBI Taxonomy" id="1244108"/>
    <lineage>
        <taxon>Bacteria</taxon>
        <taxon>Pseudomonadati</taxon>
        <taxon>Pseudomonadota</taxon>
        <taxon>Alphaproteobacteria</taxon>
        <taxon>Rhodobacterales</taxon>
        <taxon>Roseobacteraceae</taxon>
        <taxon>Jannaschia</taxon>
    </lineage>
</organism>
<dbReference type="Pfam" id="PF25994">
    <property type="entry name" value="HH_AprE"/>
    <property type="match status" value="1"/>
</dbReference>
<dbReference type="AlphaFoldDB" id="A0A1H3U8T8"/>
<dbReference type="STRING" id="1244108.SAMN05444004_12610"/>
<sequence length="446" mass="49196">MSLLTVNTAEPEWYAAVPRSIKWHVIISFSLMIVTFGGFGLWALNAPLAAAVIAQGSFVATGQNKIVQHLEGGSIQEINVREGDHVQAGQILLHLDQTAAANSEREFTLRQARLEATEARLLAQYDRKEILQFPPHLTAARSDNKIAAILDGQMIAFQVTETALESGIGLLHRNIDALEIRSGGYETMLDAQNRQLTVLEGELANKQNLLERSMIRQSEVSSIRLALIEAQGQIGRLEAEVDEITQIRLKYDQQISQTLGRYGQTALDNLQTIQSELDGARKQARTAVDIRERADVLAPVSGAVVQLYYHTSGGVVESGRPILEILPESEPLIIEVQIPRDDIDSVRTGQPSTMRLTALNQRTTPVLNGEVFYVSADSITDTSTGVPTEVYVARISLSIDEIRRVRQFSPTPGMPAQIMIQTAGRTFAQYLAKPISDSMTRAFREQ</sequence>
<reference evidence="14" key="1">
    <citation type="submission" date="2016-10" db="EMBL/GenBank/DDBJ databases">
        <authorList>
            <person name="Varghese N."/>
            <person name="Submissions S."/>
        </authorList>
    </citation>
    <scope>NUCLEOTIDE SEQUENCE [LARGE SCALE GENOMIC DNA]</scope>
    <source>
        <strain evidence="14">DSM 100420</strain>
    </source>
</reference>
<keyword evidence="5 9" id="KW-0997">Cell inner membrane</keyword>
<evidence type="ECO:0000256" key="1">
    <source>
        <dbReference type="ARBA" id="ARBA00004377"/>
    </source>
</evidence>
<feature type="coiled-coil region" evidence="10">
    <location>
        <begin position="189"/>
        <end position="247"/>
    </location>
</feature>
<evidence type="ECO:0000259" key="11">
    <source>
        <dbReference type="Pfam" id="PF25994"/>
    </source>
</evidence>
<keyword evidence="6 9" id="KW-0812">Transmembrane</keyword>
<keyword evidence="7 9" id="KW-1133">Transmembrane helix</keyword>
<keyword evidence="8 9" id="KW-0472">Membrane</keyword>
<dbReference type="PRINTS" id="PR01490">
    <property type="entry name" value="RTXTOXIND"/>
</dbReference>
<feature type="transmembrane region" description="Helical" evidence="9">
    <location>
        <begin position="23"/>
        <end position="44"/>
    </location>
</feature>
<dbReference type="Pfam" id="PF26002">
    <property type="entry name" value="Beta-barrel_AprE"/>
    <property type="match status" value="1"/>
</dbReference>
<comment type="subcellular location">
    <subcellularLocation>
        <location evidence="1 9">Cell inner membrane</location>
        <topology evidence="1 9">Single-pass membrane protein</topology>
    </subcellularLocation>
</comment>
<dbReference type="GO" id="GO:0015031">
    <property type="term" value="P:protein transport"/>
    <property type="evidence" value="ECO:0007669"/>
    <property type="project" value="InterPro"/>
</dbReference>
<evidence type="ECO:0000256" key="9">
    <source>
        <dbReference type="RuleBase" id="RU365093"/>
    </source>
</evidence>
<evidence type="ECO:0000256" key="8">
    <source>
        <dbReference type="ARBA" id="ARBA00023136"/>
    </source>
</evidence>
<dbReference type="PANTHER" id="PTHR30386">
    <property type="entry name" value="MEMBRANE FUSION SUBUNIT OF EMRAB-TOLC MULTIDRUG EFFLUX PUMP"/>
    <property type="match status" value="1"/>
</dbReference>
<evidence type="ECO:0000313" key="14">
    <source>
        <dbReference type="Proteomes" id="UP000198914"/>
    </source>
</evidence>
<feature type="domain" description="AprE-like beta-barrel" evidence="12">
    <location>
        <begin position="332"/>
        <end position="422"/>
    </location>
</feature>
<keyword evidence="3 9" id="KW-0813">Transport</keyword>
<evidence type="ECO:0000256" key="2">
    <source>
        <dbReference type="ARBA" id="ARBA00009477"/>
    </source>
</evidence>
<evidence type="ECO:0000256" key="6">
    <source>
        <dbReference type="ARBA" id="ARBA00022692"/>
    </source>
</evidence>
<dbReference type="RefSeq" id="WP_092647835.1">
    <property type="nucleotide sequence ID" value="NZ_FNPX01000026.1"/>
</dbReference>
<keyword evidence="14" id="KW-1185">Reference proteome</keyword>
<evidence type="ECO:0000256" key="7">
    <source>
        <dbReference type="ARBA" id="ARBA00022989"/>
    </source>
</evidence>
<dbReference type="OrthoDB" id="9810980at2"/>
<evidence type="ECO:0000259" key="12">
    <source>
        <dbReference type="Pfam" id="PF26002"/>
    </source>
</evidence>
<dbReference type="Proteomes" id="UP000198914">
    <property type="component" value="Unassembled WGS sequence"/>
</dbReference>
<gene>
    <name evidence="13" type="ORF">SAMN05444004_12610</name>
</gene>
<proteinExistence type="inferred from homology"/>
<dbReference type="Gene3D" id="2.40.50.100">
    <property type="match status" value="1"/>
</dbReference>
<evidence type="ECO:0000256" key="5">
    <source>
        <dbReference type="ARBA" id="ARBA00022519"/>
    </source>
</evidence>
<evidence type="ECO:0000256" key="10">
    <source>
        <dbReference type="SAM" id="Coils"/>
    </source>
</evidence>
<feature type="domain" description="AprE-like long alpha-helical hairpin" evidence="11">
    <location>
        <begin position="105"/>
        <end position="289"/>
    </location>
</feature>
<dbReference type="Gene3D" id="2.40.30.170">
    <property type="match status" value="1"/>
</dbReference>
<dbReference type="InterPro" id="IPR050739">
    <property type="entry name" value="MFP"/>
</dbReference>
<dbReference type="InterPro" id="IPR058982">
    <property type="entry name" value="Beta-barrel_AprE"/>
</dbReference>
<dbReference type="PANTHER" id="PTHR30386:SF17">
    <property type="entry name" value="ALKALINE PROTEASE SECRETION PROTEIN APRE"/>
    <property type="match status" value="1"/>
</dbReference>
<dbReference type="GO" id="GO:0005886">
    <property type="term" value="C:plasma membrane"/>
    <property type="evidence" value="ECO:0007669"/>
    <property type="project" value="UniProtKB-SubCell"/>
</dbReference>
<dbReference type="InterPro" id="IPR010129">
    <property type="entry name" value="T1SS_HlyD"/>
</dbReference>
<evidence type="ECO:0000256" key="3">
    <source>
        <dbReference type="ARBA" id="ARBA00022448"/>
    </source>
</evidence>
<dbReference type="InterPro" id="IPR058781">
    <property type="entry name" value="HH_AprE-like"/>
</dbReference>
<name>A0A1H3U8T8_9RHOB</name>
<dbReference type="EMBL" id="FNPX01000026">
    <property type="protein sequence ID" value="SDZ58880.1"/>
    <property type="molecule type" value="Genomic_DNA"/>
</dbReference>
<evidence type="ECO:0000313" key="13">
    <source>
        <dbReference type="EMBL" id="SDZ58880.1"/>
    </source>
</evidence>
<keyword evidence="4 9" id="KW-1003">Cell membrane</keyword>